<dbReference type="Pfam" id="PF01755">
    <property type="entry name" value="Glyco_transf_25"/>
    <property type="match status" value="1"/>
</dbReference>
<keyword evidence="3" id="KW-1185">Reference proteome</keyword>
<feature type="domain" description="Glycosyl transferase family 25" evidence="1">
    <location>
        <begin position="66"/>
        <end position="103"/>
    </location>
</feature>
<name>A0A7W7AK74_9SPHN</name>
<evidence type="ECO:0000313" key="3">
    <source>
        <dbReference type="Proteomes" id="UP000574769"/>
    </source>
</evidence>
<dbReference type="RefSeq" id="WP_184113812.1">
    <property type="nucleotide sequence ID" value="NZ_JACHNY010000003.1"/>
</dbReference>
<proteinExistence type="predicted"/>
<dbReference type="Proteomes" id="UP000574769">
    <property type="component" value="Unassembled WGS sequence"/>
</dbReference>
<dbReference type="InterPro" id="IPR002654">
    <property type="entry name" value="Glyco_trans_25"/>
</dbReference>
<sequence>MGTTPSTAAGAAFAGAFPRVRVINLAHRTDRRREMEAEFAKLGLAFDDGIRLHVATRCDDAAGFPTIGTRGCFLSHLGVLEQALAEDAESVLIVEDDLSFSPKEIARMATTLAALEARPWSIFYGGILRYGDQEQPSGVASPLFVADPATGIMGGHFLAMRRDAIAAAVPYLQAILTRSPGSPEGGPMHVDGAYGWLRAARPDLVTLVAHPGLGHQRASRTDIHQLRWKDRVPVVREMVQWLRQARRA</sequence>
<comment type="caution">
    <text evidence="2">The sequence shown here is derived from an EMBL/GenBank/DDBJ whole genome shotgun (WGS) entry which is preliminary data.</text>
</comment>
<evidence type="ECO:0000313" key="2">
    <source>
        <dbReference type="EMBL" id="MBB4617715.1"/>
    </source>
</evidence>
<gene>
    <name evidence="2" type="ORF">GGQ96_001843</name>
</gene>
<reference evidence="2 3" key="1">
    <citation type="submission" date="2020-08" db="EMBL/GenBank/DDBJ databases">
        <title>Genomic Encyclopedia of Type Strains, Phase IV (KMG-IV): sequencing the most valuable type-strain genomes for metagenomic binning, comparative biology and taxonomic classification.</title>
        <authorList>
            <person name="Goeker M."/>
        </authorList>
    </citation>
    <scope>NUCLEOTIDE SEQUENCE [LARGE SCALE GENOMIC DNA]</scope>
    <source>
        <strain evidence="2 3">DSM 15867</strain>
    </source>
</reference>
<dbReference type="SUPFAM" id="SSF53448">
    <property type="entry name" value="Nucleotide-diphospho-sugar transferases"/>
    <property type="match status" value="1"/>
</dbReference>
<protein>
    <recommendedName>
        <fullName evidence="1">Glycosyl transferase family 25 domain-containing protein</fullName>
    </recommendedName>
</protein>
<dbReference type="EMBL" id="JACHNY010000003">
    <property type="protein sequence ID" value="MBB4617715.1"/>
    <property type="molecule type" value="Genomic_DNA"/>
</dbReference>
<dbReference type="CDD" id="cd06532">
    <property type="entry name" value="Glyco_transf_25"/>
    <property type="match status" value="1"/>
</dbReference>
<accession>A0A7W7AK74</accession>
<dbReference type="AlphaFoldDB" id="A0A7W7AK74"/>
<dbReference type="InterPro" id="IPR029044">
    <property type="entry name" value="Nucleotide-diphossugar_trans"/>
</dbReference>
<organism evidence="2 3">
    <name type="scientific">Sphingomonas abaci</name>
    <dbReference type="NCBI Taxonomy" id="237611"/>
    <lineage>
        <taxon>Bacteria</taxon>
        <taxon>Pseudomonadati</taxon>
        <taxon>Pseudomonadota</taxon>
        <taxon>Alphaproteobacteria</taxon>
        <taxon>Sphingomonadales</taxon>
        <taxon>Sphingomonadaceae</taxon>
        <taxon>Sphingomonas</taxon>
    </lineage>
</organism>
<evidence type="ECO:0000259" key="1">
    <source>
        <dbReference type="Pfam" id="PF01755"/>
    </source>
</evidence>